<reference evidence="1" key="1">
    <citation type="submission" date="2019-03" db="EMBL/GenBank/DDBJ databases">
        <title>Single cell metagenomics reveals metabolic interactions within the superorganism composed of flagellate Streblomastix strix and complex community of Bacteroidetes bacteria on its surface.</title>
        <authorList>
            <person name="Treitli S.C."/>
            <person name="Kolisko M."/>
            <person name="Husnik F."/>
            <person name="Keeling P."/>
            <person name="Hampl V."/>
        </authorList>
    </citation>
    <scope>NUCLEOTIDE SEQUENCE</scope>
    <source>
        <strain evidence="1">STM</strain>
    </source>
</reference>
<name>A0A5J4QAY9_9ZZZZ</name>
<evidence type="ECO:0000313" key="1">
    <source>
        <dbReference type="EMBL" id="KAA6318339.1"/>
    </source>
</evidence>
<dbReference type="AlphaFoldDB" id="A0A5J4QAY9"/>
<gene>
    <name evidence="1" type="ORF">EZS27_031636</name>
</gene>
<dbReference type="EMBL" id="SNRY01004223">
    <property type="protein sequence ID" value="KAA6318339.1"/>
    <property type="molecule type" value="Genomic_DNA"/>
</dbReference>
<sequence length="34" mass="3985">MTIEELKTEIAQAEKDYETGNYVTQGEMRQEHLV</sequence>
<comment type="caution">
    <text evidence="1">The sequence shown here is derived from an EMBL/GenBank/DDBJ whole genome shotgun (WGS) entry which is preliminary data.</text>
</comment>
<protein>
    <submittedName>
        <fullName evidence="1">Uncharacterized protein</fullName>
    </submittedName>
</protein>
<organism evidence="1">
    <name type="scientific">termite gut metagenome</name>
    <dbReference type="NCBI Taxonomy" id="433724"/>
    <lineage>
        <taxon>unclassified sequences</taxon>
        <taxon>metagenomes</taxon>
        <taxon>organismal metagenomes</taxon>
    </lineage>
</organism>
<proteinExistence type="predicted"/>
<accession>A0A5J4QAY9</accession>